<name>A0AAD7VV32_9ASCO</name>
<dbReference type="EMBL" id="JARPMG010000002">
    <property type="protein sequence ID" value="KAJ8103073.1"/>
    <property type="molecule type" value="Genomic_DNA"/>
</dbReference>
<dbReference type="InterPro" id="IPR033481">
    <property type="entry name" value="Dni1/Fig1"/>
</dbReference>
<dbReference type="GO" id="GO:0043332">
    <property type="term" value="C:mating projection tip"/>
    <property type="evidence" value="ECO:0007669"/>
    <property type="project" value="TreeGrafter"/>
</dbReference>
<feature type="transmembrane region" description="Helical" evidence="1">
    <location>
        <begin position="216"/>
        <end position="235"/>
    </location>
</feature>
<keyword evidence="1" id="KW-1133">Transmembrane helix</keyword>
<accession>A0AAD7VV32</accession>
<dbReference type="AlphaFoldDB" id="A0AAD7VV32"/>
<feature type="transmembrane region" description="Helical" evidence="1">
    <location>
        <begin position="125"/>
        <end position="151"/>
    </location>
</feature>
<gene>
    <name evidence="2" type="ORF">POJ06DRAFT_246505</name>
</gene>
<dbReference type="PANTHER" id="PTHR28092:SF1">
    <property type="entry name" value="FACTOR-INDUCED GENE 1 PROTEIN"/>
    <property type="match status" value="1"/>
</dbReference>
<reference evidence="2" key="1">
    <citation type="submission" date="2023-03" db="EMBL/GenBank/DDBJ databases">
        <title>Near-Complete genome sequence of Lipomyces tetrasporous NRRL Y-64009, an oleaginous yeast capable of growing on lignocellulosic hydrolysates.</title>
        <authorList>
            <consortium name="Lawrence Berkeley National Laboratory"/>
            <person name="Jagtap S.S."/>
            <person name="Liu J.-J."/>
            <person name="Walukiewicz H.E."/>
            <person name="Pangilinan J."/>
            <person name="Lipzen A."/>
            <person name="Ahrendt S."/>
            <person name="Koriabine M."/>
            <person name="Cobaugh K."/>
            <person name="Salamov A."/>
            <person name="Yoshinaga Y."/>
            <person name="Ng V."/>
            <person name="Daum C."/>
            <person name="Grigoriev I.V."/>
            <person name="Slininger P.J."/>
            <person name="Dien B.S."/>
            <person name="Jin Y.-S."/>
            <person name="Rao C.V."/>
        </authorList>
    </citation>
    <scope>NUCLEOTIDE SEQUENCE</scope>
    <source>
        <strain evidence="2">NRRL Y-64009</strain>
    </source>
</reference>
<dbReference type="Pfam" id="PF12351">
    <property type="entry name" value="Fig1"/>
    <property type="match status" value="1"/>
</dbReference>
<evidence type="ECO:0000256" key="1">
    <source>
        <dbReference type="SAM" id="Phobius"/>
    </source>
</evidence>
<keyword evidence="1" id="KW-0472">Membrane</keyword>
<dbReference type="PANTHER" id="PTHR28092">
    <property type="entry name" value="FACTOR-INDUCED GENE 1 PROTEIN"/>
    <property type="match status" value="1"/>
</dbReference>
<dbReference type="RefSeq" id="XP_056046523.1">
    <property type="nucleotide sequence ID" value="XM_056186793.1"/>
</dbReference>
<evidence type="ECO:0000313" key="2">
    <source>
        <dbReference type="EMBL" id="KAJ8103073.1"/>
    </source>
</evidence>
<dbReference type="GO" id="GO:0016020">
    <property type="term" value="C:membrane"/>
    <property type="evidence" value="ECO:0007669"/>
    <property type="project" value="InterPro"/>
</dbReference>
<keyword evidence="1" id="KW-0812">Transmembrane</keyword>
<proteinExistence type="predicted"/>
<dbReference type="GeneID" id="80881959"/>
<protein>
    <submittedName>
        <fullName evidence="2">Ca2+ regulator and membrane fusion protein Fig1-domain-containing protein</fullName>
    </submittedName>
</protein>
<evidence type="ECO:0000313" key="3">
    <source>
        <dbReference type="Proteomes" id="UP001217417"/>
    </source>
</evidence>
<sequence length="278" mass="29804">MIFWLVKKFLPKRATKPHPARSLRPFIVVFLFITVFLLLFSILGSSSAASTYSSVYAVKFSLTSSSNQTISVQSGYYGLCATTNSTITCTSVKNTTALDSYRSVKSSTGAKVDLVSLAELVSEGIIHPTLIISSLIFVIVGFFSGCARLIIDDPESWYASILNSSTLWSCILATVLWGMGVAWSHVSANTLALVLYDSTSGAISATLGKKLDAMGWTAFAFLLQSTAAVVICVALDARYALANSASAEQKSSVEDGMYTLPSVGHIYAGDSTETKYRN</sequence>
<dbReference type="GO" id="GO:0000747">
    <property type="term" value="P:conjugation with cellular fusion"/>
    <property type="evidence" value="ECO:0007669"/>
    <property type="project" value="TreeGrafter"/>
</dbReference>
<dbReference type="Proteomes" id="UP001217417">
    <property type="component" value="Unassembled WGS sequence"/>
</dbReference>
<keyword evidence="3" id="KW-1185">Reference proteome</keyword>
<comment type="caution">
    <text evidence="2">The sequence shown here is derived from an EMBL/GenBank/DDBJ whole genome shotgun (WGS) entry which is preliminary data.</text>
</comment>
<organism evidence="2 3">
    <name type="scientific">Lipomyces tetrasporus</name>
    <dbReference type="NCBI Taxonomy" id="54092"/>
    <lineage>
        <taxon>Eukaryota</taxon>
        <taxon>Fungi</taxon>
        <taxon>Dikarya</taxon>
        <taxon>Ascomycota</taxon>
        <taxon>Saccharomycotina</taxon>
        <taxon>Lipomycetes</taxon>
        <taxon>Lipomycetales</taxon>
        <taxon>Lipomycetaceae</taxon>
        <taxon>Lipomyces</taxon>
    </lineage>
</organism>